<keyword evidence="1" id="KW-0472">Membrane</keyword>
<evidence type="ECO:0000313" key="2">
    <source>
        <dbReference type="EMBL" id="OGF79239.1"/>
    </source>
</evidence>
<dbReference type="AlphaFoldDB" id="A0A1F5WUB6"/>
<evidence type="ECO:0000256" key="1">
    <source>
        <dbReference type="SAM" id="Phobius"/>
    </source>
</evidence>
<comment type="caution">
    <text evidence="2">The sequence shown here is derived from an EMBL/GenBank/DDBJ whole genome shotgun (WGS) entry which is preliminary data.</text>
</comment>
<proteinExistence type="predicted"/>
<keyword evidence="1" id="KW-1133">Transmembrane helix</keyword>
<protein>
    <submittedName>
        <fullName evidence="2">Uncharacterized protein</fullName>
    </submittedName>
</protein>
<sequence length="176" mass="19607">MAEASLIPKKVPAGIEYYKAEGLGAFSRLALIFLILAGVLSGLLYLYKKLLVRQIDQQRAVLADLDTRFEPKTIKELERLSNSINNARTLINNHTYISPIFDFLEKNTLPDVSFSTFNYFADKKTLTLAGEAPSYTGVAAQVKIIQSQQEVVYATFSNTTLKETGAVNFTTVINFK</sequence>
<accession>A0A1F5WUB6</accession>
<gene>
    <name evidence="2" type="ORF">A2W54_02040</name>
</gene>
<keyword evidence="1" id="KW-0812">Transmembrane</keyword>
<organism evidence="2 3">
    <name type="scientific">Candidatus Giovannonibacteria bacterium RIFCSPHIGHO2_02_43_13</name>
    <dbReference type="NCBI Taxonomy" id="1798330"/>
    <lineage>
        <taxon>Bacteria</taxon>
        <taxon>Candidatus Giovannoniibacteriota</taxon>
    </lineage>
</organism>
<dbReference type="Proteomes" id="UP000178425">
    <property type="component" value="Unassembled WGS sequence"/>
</dbReference>
<feature type="transmembrane region" description="Helical" evidence="1">
    <location>
        <begin position="25"/>
        <end position="47"/>
    </location>
</feature>
<evidence type="ECO:0000313" key="3">
    <source>
        <dbReference type="Proteomes" id="UP000178425"/>
    </source>
</evidence>
<reference evidence="2 3" key="1">
    <citation type="journal article" date="2016" name="Nat. Commun.">
        <title>Thousands of microbial genomes shed light on interconnected biogeochemical processes in an aquifer system.</title>
        <authorList>
            <person name="Anantharaman K."/>
            <person name="Brown C.T."/>
            <person name="Hug L.A."/>
            <person name="Sharon I."/>
            <person name="Castelle C.J."/>
            <person name="Probst A.J."/>
            <person name="Thomas B.C."/>
            <person name="Singh A."/>
            <person name="Wilkins M.J."/>
            <person name="Karaoz U."/>
            <person name="Brodie E.L."/>
            <person name="Williams K.H."/>
            <person name="Hubbard S.S."/>
            <person name="Banfield J.F."/>
        </authorList>
    </citation>
    <scope>NUCLEOTIDE SEQUENCE [LARGE SCALE GENOMIC DNA]</scope>
</reference>
<name>A0A1F5WUB6_9BACT</name>
<dbReference type="EMBL" id="MFHI01000008">
    <property type="protein sequence ID" value="OGF79239.1"/>
    <property type="molecule type" value="Genomic_DNA"/>
</dbReference>